<reference evidence="1 2" key="1">
    <citation type="submission" date="2018-06" db="EMBL/GenBank/DDBJ databases">
        <authorList>
            <consortium name="Pathogen Informatics"/>
            <person name="Doyle S."/>
        </authorList>
    </citation>
    <scope>NUCLEOTIDE SEQUENCE [LARGE SCALE GENOMIC DNA]</scope>
    <source>
        <strain evidence="1 2">NCTC10786</strain>
    </source>
</reference>
<protein>
    <submittedName>
        <fullName evidence="1">Cache domain</fullName>
    </submittedName>
</protein>
<dbReference type="EMBL" id="UAVY01000008">
    <property type="protein sequence ID" value="SQB40057.1"/>
    <property type="molecule type" value="Genomic_DNA"/>
</dbReference>
<proteinExistence type="predicted"/>
<dbReference type="CDD" id="cd18774">
    <property type="entry name" value="PDC2_HK_sensor"/>
    <property type="match status" value="1"/>
</dbReference>
<accession>A0A2X2WKI5</accession>
<organism evidence="1 2">
    <name type="scientific">Citrobacter koseri</name>
    <name type="common">Citrobacter diversus</name>
    <dbReference type="NCBI Taxonomy" id="545"/>
    <lineage>
        <taxon>Bacteria</taxon>
        <taxon>Pseudomonadati</taxon>
        <taxon>Pseudomonadota</taxon>
        <taxon>Gammaproteobacteria</taxon>
        <taxon>Enterobacterales</taxon>
        <taxon>Enterobacteriaceae</taxon>
        <taxon>Citrobacter</taxon>
    </lineage>
</organism>
<dbReference type="Proteomes" id="UP000251584">
    <property type="component" value="Unassembled WGS sequence"/>
</dbReference>
<evidence type="ECO:0000313" key="1">
    <source>
        <dbReference type="EMBL" id="SQB40057.1"/>
    </source>
</evidence>
<sequence length="160" mass="16647">MSALTLPSLRPPYVDAGTGKLVVTFAVPVKENGELKAVVAGDVAMDAVVANVHGIQPTPASSGMLLDQNGTLIAANDPALTMKPFAQVVSGVDFNQVKSGHPVQAPIGESSKTLLATPVQGTHWWLVVALDRKRGNLRHAGAAEGVPPCPCCCWFSRAAQ</sequence>
<dbReference type="Gene3D" id="3.30.450.20">
    <property type="entry name" value="PAS domain"/>
    <property type="match status" value="1"/>
</dbReference>
<gene>
    <name evidence="1" type="ORF">NCTC10786_05150</name>
</gene>
<evidence type="ECO:0000313" key="2">
    <source>
        <dbReference type="Proteomes" id="UP000251584"/>
    </source>
</evidence>
<name>A0A2X2WKI5_CITKO</name>
<dbReference type="AlphaFoldDB" id="A0A2X2WKI5"/>